<evidence type="ECO:0000256" key="2">
    <source>
        <dbReference type="ARBA" id="ARBA00004613"/>
    </source>
</evidence>
<feature type="domain" description="Peptidase M10 serralysin C-terminal" evidence="5">
    <location>
        <begin position="659"/>
        <end position="819"/>
    </location>
</feature>
<dbReference type="InterPro" id="IPR011049">
    <property type="entry name" value="Serralysin-like_metalloprot_C"/>
</dbReference>
<keyword evidence="3" id="KW-0964">Secreted</keyword>
<dbReference type="Proteomes" id="UP001177080">
    <property type="component" value="Unassembled WGS sequence"/>
</dbReference>
<dbReference type="PROSITE" id="PS00330">
    <property type="entry name" value="HEMOLYSIN_CALCIUM"/>
    <property type="match status" value="3"/>
</dbReference>
<keyword evidence="4" id="KW-0677">Repeat</keyword>
<name>A0ABT8XGU0_9HYPH</name>
<dbReference type="InterPro" id="IPR018511">
    <property type="entry name" value="Hemolysin-typ_Ca-bd_CS"/>
</dbReference>
<dbReference type="SUPFAM" id="SSF51120">
    <property type="entry name" value="beta-Roll"/>
    <property type="match status" value="6"/>
</dbReference>
<comment type="subcellular location">
    <subcellularLocation>
        <location evidence="2">Secreted</location>
    </subcellularLocation>
</comment>
<sequence>MVLKIFTADSIGTGVRAELGYGDILYVGEDATVARTDATVADAAVIRALAGNNTLDIRGTIIGSEAGILLGDNASTDSDFTVKLSSTAFVKSFSNAAIRVNAFTTDITNDGRIEGMIGIEFNGAAITNSYITNNGTIAGDNYGVVRGSAATETMIFTNNGSVSAKYGSYYSSDSLNAMDVVVNNGKMSGDVDLGGGTDRYEGASGEMVDGYVNGGSGNDTIYGGKGNEDLYGGQGADYLDGGAGGDYINGGSEGDIVFGGAGDDRIDGGGDADELHGGMGNDIYLVNQSDDVIIEIKSEGIDTVETSANYTLSANVENFAATGSLGITGIGNELANTLAGNGGQNALFGMAGNDTLDGGQGADYLEGGEGNDIYIDEAFEDTIVEKAGEGIDTVKASTSYMLSDNIETLILMGTGDIAGRGNTGANTLIGNSGVNKLIGLDGDDILDGKAGIDTLEGGKGNDIYIVDNSADIVTELPGEGTDTVKASKTYTLSANMEKLILTGTANINGTGSADANTLTGNSAKNTLKGMGGNDLLDGGAGVDRLEGGLGNDTYVVDNAGDVVVEVSGAGSGTDTVKASVSHTLSGNVENLILTGTGALAATGNGAANVLTGNTAKNTLIGLAGNDTLDGGAGADRLEGGLGNDTYKVDSSGDVVVELVDAGTDTVMASVNHTLSANVEKLALIGSANLNGTGNALANTLTGNAGNNILKGMAGNDVVNGGGGIDQLFGGAGKDMFVFSSAADSKAAAQDKIFDFSQAEGDRIDLKGVDANALLAGDQAFSFIVGSAFHKTAGELRFEVKSGDTIVQGDTDGNGVADFSFVLDTAVTLKAGDFLL</sequence>
<accession>A0ABT8XGU0</accession>
<dbReference type="PANTHER" id="PTHR38340">
    <property type="entry name" value="S-LAYER PROTEIN"/>
    <property type="match status" value="1"/>
</dbReference>
<dbReference type="InterPro" id="IPR050557">
    <property type="entry name" value="RTX_toxin/Mannuronan_C5-epim"/>
</dbReference>
<dbReference type="Pfam" id="PF08548">
    <property type="entry name" value="Peptidase_M10_C"/>
    <property type="match status" value="1"/>
</dbReference>
<organism evidence="6 7">
    <name type="scientific">Shinella curvata</name>
    <dbReference type="NCBI Taxonomy" id="1817964"/>
    <lineage>
        <taxon>Bacteria</taxon>
        <taxon>Pseudomonadati</taxon>
        <taxon>Pseudomonadota</taxon>
        <taxon>Alphaproteobacteria</taxon>
        <taxon>Hyphomicrobiales</taxon>
        <taxon>Rhizobiaceae</taxon>
        <taxon>Shinella</taxon>
    </lineage>
</organism>
<dbReference type="PRINTS" id="PR00313">
    <property type="entry name" value="CABNDNGRPT"/>
</dbReference>
<gene>
    <name evidence="6" type="ORF">GB928_015885</name>
</gene>
<protein>
    <submittedName>
        <fullName evidence="6">Calcium-binding protein</fullName>
    </submittedName>
</protein>
<comment type="caution">
    <text evidence="6">The sequence shown here is derived from an EMBL/GenBank/DDBJ whole genome shotgun (WGS) entry which is preliminary data.</text>
</comment>
<dbReference type="RefSeq" id="WP_244760355.1">
    <property type="nucleotide sequence ID" value="NZ_JALJCJ010000002.1"/>
</dbReference>
<comment type="cofactor">
    <cofactor evidence="1">
        <name>Ca(2+)</name>
        <dbReference type="ChEBI" id="CHEBI:29108"/>
    </cofactor>
</comment>
<evidence type="ECO:0000313" key="7">
    <source>
        <dbReference type="Proteomes" id="UP001177080"/>
    </source>
</evidence>
<keyword evidence="7" id="KW-1185">Reference proteome</keyword>
<evidence type="ECO:0000256" key="3">
    <source>
        <dbReference type="ARBA" id="ARBA00022525"/>
    </source>
</evidence>
<dbReference type="Pfam" id="PF00353">
    <property type="entry name" value="HemolysinCabind"/>
    <property type="match status" value="7"/>
</dbReference>
<evidence type="ECO:0000313" key="6">
    <source>
        <dbReference type="EMBL" id="MDO6122673.1"/>
    </source>
</evidence>
<dbReference type="Gene3D" id="2.150.10.10">
    <property type="entry name" value="Serralysin-like metalloprotease, C-terminal"/>
    <property type="match status" value="4"/>
</dbReference>
<dbReference type="PANTHER" id="PTHR38340:SF1">
    <property type="entry name" value="S-LAYER PROTEIN"/>
    <property type="match status" value="1"/>
</dbReference>
<evidence type="ECO:0000256" key="4">
    <source>
        <dbReference type="ARBA" id="ARBA00022737"/>
    </source>
</evidence>
<proteinExistence type="predicted"/>
<reference evidence="6" key="1">
    <citation type="submission" date="2022-04" db="EMBL/GenBank/DDBJ databases">
        <title>Shinella lacus sp. nov., a novel member of the genus Shinella from water.</title>
        <authorList>
            <person name="Deng Y."/>
        </authorList>
    </citation>
    <scope>NUCLEOTIDE SEQUENCE</scope>
    <source>
        <strain evidence="6">JCM 31239</strain>
    </source>
</reference>
<dbReference type="InterPro" id="IPR013858">
    <property type="entry name" value="Peptidase_M10B_C"/>
</dbReference>
<evidence type="ECO:0000256" key="1">
    <source>
        <dbReference type="ARBA" id="ARBA00001913"/>
    </source>
</evidence>
<evidence type="ECO:0000259" key="5">
    <source>
        <dbReference type="Pfam" id="PF08548"/>
    </source>
</evidence>
<dbReference type="EMBL" id="WHSC02000006">
    <property type="protein sequence ID" value="MDO6122673.1"/>
    <property type="molecule type" value="Genomic_DNA"/>
</dbReference>
<dbReference type="InterPro" id="IPR001343">
    <property type="entry name" value="Hemolysn_Ca-bd"/>
</dbReference>